<comment type="caution">
    <text evidence="1">The sequence shown here is derived from an EMBL/GenBank/DDBJ whole genome shotgun (WGS) entry which is preliminary data.</text>
</comment>
<dbReference type="EMBL" id="MPUH01000906">
    <property type="protein sequence ID" value="OMJ72381.1"/>
    <property type="molecule type" value="Genomic_DNA"/>
</dbReference>
<organism evidence="1 2">
    <name type="scientific">Stentor coeruleus</name>
    <dbReference type="NCBI Taxonomy" id="5963"/>
    <lineage>
        <taxon>Eukaryota</taxon>
        <taxon>Sar</taxon>
        <taxon>Alveolata</taxon>
        <taxon>Ciliophora</taxon>
        <taxon>Postciliodesmatophora</taxon>
        <taxon>Heterotrichea</taxon>
        <taxon>Heterotrichida</taxon>
        <taxon>Stentoridae</taxon>
        <taxon>Stentor</taxon>
    </lineage>
</organism>
<name>A0A1R2B6I5_9CILI</name>
<reference evidence="1 2" key="1">
    <citation type="submission" date="2016-11" db="EMBL/GenBank/DDBJ databases">
        <title>The macronuclear genome of Stentor coeruleus: a giant cell with tiny introns.</title>
        <authorList>
            <person name="Slabodnick M."/>
            <person name="Ruby J.G."/>
            <person name="Reiff S.B."/>
            <person name="Swart E.C."/>
            <person name="Gosai S."/>
            <person name="Prabakaran S."/>
            <person name="Witkowska E."/>
            <person name="Larue G.E."/>
            <person name="Fisher S."/>
            <person name="Freeman R.M."/>
            <person name="Gunawardena J."/>
            <person name="Chu W."/>
            <person name="Stover N.A."/>
            <person name="Gregory B.D."/>
            <person name="Nowacki M."/>
            <person name="Derisi J."/>
            <person name="Roy S.W."/>
            <person name="Marshall W.F."/>
            <person name="Sood P."/>
        </authorList>
    </citation>
    <scope>NUCLEOTIDE SEQUENCE [LARGE SCALE GENOMIC DNA]</scope>
    <source>
        <strain evidence="1">WM001</strain>
    </source>
</reference>
<accession>A0A1R2B6I5</accession>
<keyword evidence="2" id="KW-1185">Reference proteome</keyword>
<evidence type="ECO:0000313" key="1">
    <source>
        <dbReference type="EMBL" id="OMJ72381.1"/>
    </source>
</evidence>
<gene>
    <name evidence="1" type="ORF">SteCoe_29196</name>
</gene>
<evidence type="ECO:0000313" key="2">
    <source>
        <dbReference type="Proteomes" id="UP000187209"/>
    </source>
</evidence>
<dbReference type="AlphaFoldDB" id="A0A1R2B6I5"/>
<protein>
    <submittedName>
        <fullName evidence="1">Uncharacterized protein</fullName>
    </submittedName>
</protein>
<sequence length="131" mass="15935">MDLKHDISFQRAYNFKKHQKKLEEIKKSPTKRLDNHLPPIFINKRRSPGYKGLWWNYKVNKENMMLLDKLIKIKEKKRHHINYDRGHSVEPTIHERVKKLDNETSFNQLNNASTVSYRQLDKVKKRQRVKL</sequence>
<proteinExistence type="predicted"/>
<dbReference type="Proteomes" id="UP000187209">
    <property type="component" value="Unassembled WGS sequence"/>
</dbReference>